<gene>
    <name evidence="2" type="ORF">F8163_22860</name>
</gene>
<evidence type="ECO:0000256" key="1">
    <source>
        <dbReference type="SAM" id="Phobius"/>
    </source>
</evidence>
<evidence type="ECO:0000313" key="3">
    <source>
        <dbReference type="Proteomes" id="UP000470409"/>
    </source>
</evidence>
<accession>A0A7V7S5J2</accession>
<dbReference type="RefSeq" id="WP_151627597.1">
    <property type="nucleotide sequence ID" value="NZ_WBPG01000026.1"/>
</dbReference>
<evidence type="ECO:0000313" key="2">
    <source>
        <dbReference type="EMBL" id="KAB2441586.1"/>
    </source>
</evidence>
<organism evidence="2 3">
    <name type="scientific">Bacillus luti</name>
    <dbReference type="NCBI Taxonomy" id="2026191"/>
    <lineage>
        <taxon>Bacteria</taxon>
        <taxon>Bacillati</taxon>
        <taxon>Bacillota</taxon>
        <taxon>Bacilli</taxon>
        <taxon>Bacillales</taxon>
        <taxon>Bacillaceae</taxon>
        <taxon>Bacillus</taxon>
        <taxon>Bacillus cereus group</taxon>
    </lineage>
</organism>
<dbReference type="Proteomes" id="UP000470409">
    <property type="component" value="Unassembled WGS sequence"/>
</dbReference>
<keyword evidence="1" id="KW-0472">Membrane</keyword>
<keyword evidence="1" id="KW-1133">Transmembrane helix</keyword>
<dbReference type="EMBL" id="WBPG01000026">
    <property type="protein sequence ID" value="KAB2441586.1"/>
    <property type="molecule type" value="Genomic_DNA"/>
</dbReference>
<comment type="caution">
    <text evidence="2">The sequence shown here is derived from an EMBL/GenBank/DDBJ whole genome shotgun (WGS) entry which is preliminary data.</text>
</comment>
<name>A0A7V7S5J2_9BACI</name>
<feature type="transmembrane region" description="Helical" evidence="1">
    <location>
        <begin position="6"/>
        <end position="26"/>
    </location>
</feature>
<reference evidence="2 3" key="1">
    <citation type="submission" date="2019-10" db="EMBL/GenBank/DDBJ databases">
        <title>Bacillus from the desert of Cuatro Cinegas, Coahuila.</title>
        <authorList>
            <person name="Olmedo-Alvarez G."/>
            <person name="Saldana S."/>
            <person name="Barcelo D."/>
        </authorList>
    </citation>
    <scope>NUCLEOTIDE SEQUENCE [LARGE SCALE GENOMIC DNA]</scope>
    <source>
        <strain evidence="2 3">CH155b_5T</strain>
    </source>
</reference>
<keyword evidence="1" id="KW-0812">Transmembrane</keyword>
<dbReference type="AlphaFoldDB" id="A0A7V7S5J2"/>
<protein>
    <submittedName>
        <fullName evidence="2">Uncharacterized protein</fullName>
    </submittedName>
</protein>
<proteinExistence type="predicted"/>
<sequence>MKKSFLYKWAVIVSIFIIASTVFYVIKDKNTNEKATLETVDTKSFKTNLQPKIDKLTTSYTDIIEKDWLPAWEEIHTGGASRDKDKLLITMNTVSIQYETIMKEIDAIKIEENITEIHIQKQLIYFTTQFKAASKFMKHAADLIVDGANNSTLANETLENTKHALGLADHYIVIALSTLSEVENKLGISQK</sequence>